<dbReference type="Proteomes" id="UP000070444">
    <property type="component" value="Unassembled WGS sequence"/>
</dbReference>
<dbReference type="EMBL" id="KQ964694">
    <property type="protein sequence ID" value="KXN66735.1"/>
    <property type="molecule type" value="Genomic_DNA"/>
</dbReference>
<evidence type="ECO:0000313" key="1">
    <source>
        <dbReference type="EMBL" id="KXN66735.1"/>
    </source>
</evidence>
<evidence type="ECO:0008006" key="3">
    <source>
        <dbReference type="Google" id="ProtNLM"/>
    </source>
</evidence>
<reference evidence="1 2" key="1">
    <citation type="journal article" date="2015" name="Genome Biol. Evol.">
        <title>Phylogenomic analyses indicate that early fungi evolved digesting cell walls of algal ancestors of land plants.</title>
        <authorList>
            <person name="Chang Y."/>
            <person name="Wang S."/>
            <person name="Sekimoto S."/>
            <person name="Aerts A.L."/>
            <person name="Choi C."/>
            <person name="Clum A."/>
            <person name="LaButti K.M."/>
            <person name="Lindquist E.A."/>
            <person name="Yee Ngan C."/>
            <person name="Ohm R.A."/>
            <person name="Salamov A.A."/>
            <person name="Grigoriev I.V."/>
            <person name="Spatafora J.W."/>
            <person name="Berbee M.L."/>
        </authorList>
    </citation>
    <scope>NUCLEOTIDE SEQUENCE [LARGE SCALE GENOMIC DNA]</scope>
    <source>
        <strain evidence="1 2">NRRL 28638</strain>
    </source>
</reference>
<organism evidence="1 2">
    <name type="scientific">Conidiobolus coronatus (strain ATCC 28846 / CBS 209.66 / NRRL 28638)</name>
    <name type="common">Delacroixia coronata</name>
    <dbReference type="NCBI Taxonomy" id="796925"/>
    <lineage>
        <taxon>Eukaryota</taxon>
        <taxon>Fungi</taxon>
        <taxon>Fungi incertae sedis</taxon>
        <taxon>Zoopagomycota</taxon>
        <taxon>Entomophthoromycotina</taxon>
        <taxon>Entomophthoromycetes</taxon>
        <taxon>Entomophthorales</taxon>
        <taxon>Ancylistaceae</taxon>
        <taxon>Conidiobolus</taxon>
    </lineage>
</organism>
<dbReference type="Gene3D" id="3.80.10.10">
    <property type="entry name" value="Ribonuclease Inhibitor"/>
    <property type="match status" value="1"/>
</dbReference>
<name>A0A137NV89_CONC2</name>
<protein>
    <recommendedName>
        <fullName evidence="3">F-box domain-containing protein</fullName>
    </recommendedName>
</protein>
<dbReference type="InterPro" id="IPR032675">
    <property type="entry name" value="LRR_dom_sf"/>
</dbReference>
<sequence>MPNLREVEIKEFYILKGSNIVAFLKANPQLEKLTTNFMNYNEEILKIILSFKNLKYWNICYGSWEGIKAYNLPSNYSIKFLKLHASMPATLAFKFINACKALETLDLERHKLHEFNWSTFDRRIPILKICHNIFKSKNINRKAIKAIDDSRKFNAIHTEREYIVIEFIEKYGMNTLNNYKYIPSNTQSYIFKLIN</sequence>
<proteinExistence type="predicted"/>
<evidence type="ECO:0000313" key="2">
    <source>
        <dbReference type="Proteomes" id="UP000070444"/>
    </source>
</evidence>
<gene>
    <name evidence="1" type="ORF">CONCODRAFT_11344</name>
</gene>
<accession>A0A137NV89</accession>
<keyword evidence="2" id="KW-1185">Reference proteome</keyword>
<dbReference type="AlphaFoldDB" id="A0A137NV89"/>
<dbReference type="SUPFAM" id="SSF52047">
    <property type="entry name" value="RNI-like"/>
    <property type="match status" value="1"/>
</dbReference>